<dbReference type="OrthoDB" id="9923142at2"/>
<evidence type="ECO:0000256" key="2">
    <source>
        <dbReference type="SAM" id="Phobius"/>
    </source>
</evidence>
<dbReference type="RefSeq" id="WP_067718477.1">
    <property type="nucleotide sequence ID" value="NZ_LPVJ01000060.1"/>
</dbReference>
<comment type="caution">
    <text evidence="3">The sequence shown here is derived from an EMBL/GenBank/DDBJ whole genome shotgun (WGS) entry which is preliminary data.</text>
</comment>
<keyword evidence="2" id="KW-1133">Transmembrane helix</keyword>
<keyword evidence="2" id="KW-0472">Membrane</keyword>
<evidence type="ECO:0000256" key="1">
    <source>
        <dbReference type="SAM" id="Coils"/>
    </source>
</evidence>
<feature type="transmembrane region" description="Helical" evidence="2">
    <location>
        <begin position="6"/>
        <end position="22"/>
    </location>
</feature>
<evidence type="ECO:0000313" key="4">
    <source>
        <dbReference type="Proteomes" id="UP000053557"/>
    </source>
</evidence>
<reference evidence="3 4" key="1">
    <citation type="submission" date="2015-12" db="EMBL/GenBank/DDBJ databases">
        <title>Draft genome sequence of Acidibacillus ferrooxidans ITV001, isolated from a chalcopyrite acid mine drainage site in Brazil.</title>
        <authorList>
            <person name="Dall'Agnol H."/>
            <person name="Nancucheo I."/>
            <person name="Johnson B."/>
            <person name="Oliveira R."/>
            <person name="Leite L."/>
            <person name="Pylro V."/>
            <person name="Nunes G.L."/>
            <person name="Tzotzos G."/>
            <person name="Fernandes G.R."/>
            <person name="Dutra J."/>
            <person name="Orellana S.C."/>
            <person name="Oliveira G."/>
        </authorList>
    </citation>
    <scope>NUCLEOTIDE SEQUENCE [LARGE SCALE GENOMIC DNA]</scope>
    <source>
        <strain evidence="4">ITV01</strain>
    </source>
</reference>
<sequence length="169" mass="19567">MQILAFQVVLLLVTVVIVIYPLRFQKSKPASRESSSWIKTASIKLQEIEDEYRALLRTTQMLSEEMARLANRYQELSIDQNAIAEMRRRLLELEQMQMIKEPLVKVKNAKERTGIPDFLPPRYKKLARRIMAGEEARTLAGEFQMSIGEIELVKNMLQTPDSDQVKAPF</sequence>
<keyword evidence="4" id="KW-1185">Reference proteome</keyword>
<dbReference type="EMBL" id="LPVJ01000060">
    <property type="protein sequence ID" value="KUO95048.1"/>
    <property type="molecule type" value="Genomic_DNA"/>
</dbReference>
<keyword evidence="2" id="KW-0812">Transmembrane</keyword>
<name>A0A101XP77_9BACL</name>
<organism evidence="3 4">
    <name type="scientific">Ferroacidibacillus organovorans</name>
    <dbReference type="NCBI Taxonomy" id="1765683"/>
    <lineage>
        <taxon>Bacteria</taxon>
        <taxon>Bacillati</taxon>
        <taxon>Bacillota</taxon>
        <taxon>Bacilli</taxon>
        <taxon>Bacillales</taxon>
        <taxon>Alicyclobacillaceae</taxon>
        <taxon>Ferroacidibacillus</taxon>
    </lineage>
</organism>
<proteinExistence type="predicted"/>
<dbReference type="Proteomes" id="UP000053557">
    <property type="component" value="Unassembled WGS sequence"/>
</dbReference>
<accession>A0A101XP77</accession>
<feature type="coiled-coil region" evidence="1">
    <location>
        <begin position="38"/>
        <end position="96"/>
    </location>
</feature>
<evidence type="ECO:0008006" key="5">
    <source>
        <dbReference type="Google" id="ProtNLM"/>
    </source>
</evidence>
<evidence type="ECO:0000313" key="3">
    <source>
        <dbReference type="EMBL" id="KUO95048.1"/>
    </source>
</evidence>
<gene>
    <name evidence="3" type="ORF">ATW55_11255</name>
</gene>
<dbReference type="AlphaFoldDB" id="A0A101XP77"/>
<keyword evidence="1" id="KW-0175">Coiled coil</keyword>
<protein>
    <recommendedName>
        <fullName evidence="5">DUF2802 domain-containing protein</fullName>
    </recommendedName>
</protein>